<evidence type="ECO:0000313" key="1">
    <source>
        <dbReference type="EMBL" id="UOQ71383.1"/>
    </source>
</evidence>
<organism evidence="1 2">
    <name type="scientific">Hymenobacter cellulosilyticus</name>
    <dbReference type="NCBI Taxonomy" id="2932248"/>
    <lineage>
        <taxon>Bacteria</taxon>
        <taxon>Pseudomonadati</taxon>
        <taxon>Bacteroidota</taxon>
        <taxon>Cytophagia</taxon>
        <taxon>Cytophagales</taxon>
        <taxon>Hymenobacteraceae</taxon>
        <taxon>Hymenobacter</taxon>
    </lineage>
</organism>
<name>A0A8T9Q8Q0_9BACT</name>
<accession>A0A8T9Q8Q0</accession>
<dbReference type="Proteomes" id="UP000831796">
    <property type="component" value="Chromosome"/>
</dbReference>
<dbReference type="RefSeq" id="WP_244674790.1">
    <property type="nucleotide sequence ID" value="NZ_CP095046.1"/>
</dbReference>
<gene>
    <name evidence="1" type="ORF">MUN79_22590</name>
</gene>
<dbReference type="EMBL" id="CP095046">
    <property type="protein sequence ID" value="UOQ71383.1"/>
    <property type="molecule type" value="Genomic_DNA"/>
</dbReference>
<keyword evidence="2" id="KW-1185">Reference proteome</keyword>
<dbReference type="KEGG" id="hcu:MUN79_22590"/>
<evidence type="ECO:0000313" key="2">
    <source>
        <dbReference type="Proteomes" id="UP000831796"/>
    </source>
</evidence>
<protein>
    <submittedName>
        <fullName evidence="1">Uncharacterized protein</fullName>
    </submittedName>
</protein>
<sequence length="101" mass="11197">MILLAFVPNNLEENQELGWGIIKSQKIVAEAKREYLLVTLPVNARLMYQGRKAAELQEIVASFKGQAFFVIVNSALYPIASWGATADDEFIISRLNNGDGP</sequence>
<dbReference type="AlphaFoldDB" id="A0A8T9Q8Q0"/>
<proteinExistence type="predicted"/>
<reference evidence="1" key="1">
    <citation type="submission" date="2022-04" db="EMBL/GenBank/DDBJ databases">
        <title>Hymenobacter sp. isolated from the air.</title>
        <authorList>
            <person name="Won M."/>
            <person name="Lee C.-M."/>
            <person name="Woen H.-Y."/>
            <person name="Kwon S.-W."/>
        </authorList>
    </citation>
    <scope>NUCLEOTIDE SEQUENCE</scope>
    <source>
        <strain evidence="1">5116S-3</strain>
    </source>
</reference>